<evidence type="ECO:0000256" key="3">
    <source>
        <dbReference type="HAMAP-Rule" id="MF_01032"/>
    </source>
</evidence>
<dbReference type="EMBL" id="CP002278">
    <property type="protein sequence ID" value="ADP77008.1"/>
    <property type="molecule type" value="Genomic_DNA"/>
</dbReference>
<dbReference type="InterPro" id="IPR053582">
    <property type="entry name" value="Homoaconitase_LeuD_type2"/>
</dbReference>
<proteinExistence type="inferred from homology"/>
<accession>E3GXH6</accession>
<dbReference type="KEGG" id="mfv:Mfer_0205"/>
<dbReference type="OrthoDB" id="6505at2157"/>
<evidence type="ECO:0000256" key="1">
    <source>
        <dbReference type="ARBA" id="ARBA00009869"/>
    </source>
</evidence>
<organism evidence="5 6">
    <name type="scientific">Methanothermus fervidus (strain ATCC 43054 / DSM 2088 / JCM 10308 / V24 S)</name>
    <dbReference type="NCBI Taxonomy" id="523846"/>
    <lineage>
        <taxon>Archaea</taxon>
        <taxon>Methanobacteriati</taxon>
        <taxon>Methanobacteriota</taxon>
        <taxon>Methanomada group</taxon>
        <taxon>Methanobacteria</taxon>
        <taxon>Methanobacteriales</taxon>
        <taxon>Methanothermaceae</taxon>
        <taxon>Methanothermus</taxon>
    </lineage>
</organism>
<dbReference type="SUPFAM" id="SSF52016">
    <property type="entry name" value="LeuD/IlvD-like"/>
    <property type="match status" value="1"/>
</dbReference>
<dbReference type="Pfam" id="PF00694">
    <property type="entry name" value="Aconitase_C"/>
    <property type="match status" value="1"/>
</dbReference>
<dbReference type="AlphaFoldDB" id="E3GXH6"/>
<comment type="subunit">
    <text evidence="3">Heterotetramer of 2 HacA and 2 HacB proteins.</text>
</comment>
<reference evidence="5 6" key="1">
    <citation type="journal article" date="2010" name="Stand. Genomic Sci.">
        <title>Complete genome sequence of Methanothermus fervidus type strain (V24S).</title>
        <authorList>
            <person name="Anderson I."/>
            <person name="Djao O.D."/>
            <person name="Misra M."/>
            <person name="Chertkov O."/>
            <person name="Nolan M."/>
            <person name="Lucas S."/>
            <person name="Lapidus A."/>
            <person name="Del Rio T.G."/>
            <person name="Tice H."/>
            <person name="Cheng J.F."/>
            <person name="Tapia R."/>
            <person name="Han C."/>
            <person name="Goodwin L."/>
            <person name="Pitluck S."/>
            <person name="Liolios K."/>
            <person name="Ivanova N."/>
            <person name="Mavromatis K."/>
            <person name="Mikhailova N."/>
            <person name="Pati A."/>
            <person name="Brambilla E."/>
            <person name="Chen A."/>
            <person name="Palaniappan K."/>
            <person name="Land M."/>
            <person name="Hauser L."/>
            <person name="Chang Y.J."/>
            <person name="Jeffries C.D."/>
            <person name="Sikorski J."/>
            <person name="Spring S."/>
            <person name="Rohde M."/>
            <person name="Eichinger K."/>
            <person name="Huber H."/>
            <person name="Wirth R."/>
            <person name="Goker M."/>
            <person name="Detter J.C."/>
            <person name="Woyke T."/>
            <person name="Bristow J."/>
            <person name="Eisen J.A."/>
            <person name="Markowitz V."/>
            <person name="Hugenholtz P."/>
            <person name="Klenk H.P."/>
            <person name="Kyrpides N.C."/>
        </authorList>
    </citation>
    <scope>NUCLEOTIDE SEQUENCE [LARGE SCALE GENOMIC DNA]</scope>
    <source>
        <strain evidence="6">ATCC 43054 / DSM 2088 / JCM 10308 / V24 S</strain>
    </source>
</reference>
<evidence type="ECO:0000259" key="4">
    <source>
        <dbReference type="Pfam" id="PF00694"/>
    </source>
</evidence>
<dbReference type="UniPathway" id="UPA00919"/>
<feature type="site" description="Critical for substrate specificity" evidence="3">
    <location>
        <position position="26"/>
    </location>
</feature>
<dbReference type="InterPro" id="IPR000573">
    <property type="entry name" value="AconitaseA/IPMdHydase_ssu_swvl"/>
</dbReference>
<comment type="pathway">
    <text evidence="3">Organic acid metabolism; 2-oxosuberate biosynthesis.</text>
</comment>
<dbReference type="PANTHER" id="PTHR43345:SF2">
    <property type="entry name" value="3-ISOPROPYLMALATE DEHYDRATASE SMALL SUBUNIT 1"/>
    <property type="match status" value="1"/>
</dbReference>
<evidence type="ECO:0000313" key="6">
    <source>
        <dbReference type="Proteomes" id="UP000002315"/>
    </source>
</evidence>
<dbReference type="NCBIfam" id="TIGR02087">
    <property type="entry name" value="LEUD_arch"/>
    <property type="match status" value="1"/>
</dbReference>
<keyword evidence="6" id="KW-1185">Reference proteome</keyword>
<dbReference type="CDD" id="cd01577">
    <property type="entry name" value="IPMI_Swivel"/>
    <property type="match status" value="1"/>
</dbReference>
<comment type="catalytic activity">
    <reaction evidence="3">
        <text>(2R)-homocitrate = (2R,3S)-homoisocitrate</text>
        <dbReference type="Rhea" id="RHEA:32303"/>
        <dbReference type="ChEBI" id="CHEBI:15404"/>
        <dbReference type="ChEBI" id="CHEBI:58884"/>
        <dbReference type="EC" id="4.2.1.114"/>
    </reaction>
</comment>
<dbReference type="InterPro" id="IPR050075">
    <property type="entry name" value="LeuD"/>
</dbReference>
<dbReference type="STRING" id="523846.Mfer_0205"/>
<evidence type="ECO:0000256" key="2">
    <source>
        <dbReference type="ARBA" id="ARBA00023239"/>
    </source>
</evidence>
<sequence>MIIKGKVWKFGDNIDTDTIIPGRYLRTFNLDELASHAMEPIRPEFPKKVKKGDIIVAGNNFGCGSSREQAAKVLKHLGISAIVAKSFARIFFRNSINIGLPAIISNVNASDGDLLEIKLEEGIIHNVTTGKVFKAKPYNKFILDILKAGGIIQYLKRNQHSF</sequence>
<feature type="domain" description="Aconitase A/isopropylmalate dehydratase small subunit swivel" evidence="4">
    <location>
        <begin position="44"/>
        <end position="100"/>
    </location>
</feature>
<dbReference type="HAMAP" id="MF_01032">
    <property type="entry name" value="LeuD_type2"/>
    <property type="match status" value="1"/>
</dbReference>
<comment type="function">
    <text evidence="3">Hydro-lyase with broad substrate specificity for cis-unsaturated tricarboxylic acids. Catalyzes both the reversible dehydration of (R)-homocitrate ((R)-2-hydroxybutane-1,2,4-tricarboxylate) to produce cis-homoaconitate ((Z)-but-1-ene-1,2,4-tricarboxylate), and its hydration to homoisocitrate ((1R,2S)-1-hydroxybutane-1,2,4-tricarboxylate). Is also able to hydrate the analogous longer chain substrates cis-homo(2)-aconitate, cis-homo(3)-aconitate. All these reactions are part of the biosynthesis pathway of coenzyme B.</text>
</comment>
<dbReference type="HOGENOM" id="CLU_081378_1_1_2"/>
<dbReference type="Gene3D" id="3.20.19.10">
    <property type="entry name" value="Aconitase, domain 4"/>
    <property type="match status" value="1"/>
</dbReference>
<comment type="similarity">
    <text evidence="1 3">Belongs to the LeuD family. LeuD type 2 subfamily.</text>
</comment>
<dbReference type="EC" id="4.2.1.114" evidence="3"/>
<keyword evidence="2 3" id="KW-0456">Lyase</keyword>
<dbReference type="InterPro" id="IPR033940">
    <property type="entry name" value="IPMI_Swivel"/>
</dbReference>
<dbReference type="GO" id="GO:0019298">
    <property type="term" value="P:coenzyme B biosynthetic process"/>
    <property type="evidence" value="ECO:0007669"/>
    <property type="project" value="UniProtKB-UniRule"/>
</dbReference>
<feature type="short sequence motif" description="YLRT" evidence="3">
    <location>
        <begin position="24"/>
        <end position="27"/>
    </location>
</feature>
<dbReference type="InterPro" id="IPR015928">
    <property type="entry name" value="Aconitase/3IPM_dehydase_swvl"/>
</dbReference>
<protein>
    <recommendedName>
        <fullName evidence="3">Methanogen homoaconitase small subunit</fullName>
        <shortName evidence="3">HACN</shortName>
        <ecNumber evidence="3">4.2.1.114</ecNumber>
    </recommendedName>
    <alternativeName>
        <fullName evidence="3">Homoaconitate hydratase</fullName>
    </alternativeName>
</protein>
<dbReference type="Proteomes" id="UP000002315">
    <property type="component" value="Chromosome"/>
</dbReference>
<name>E3GXH6_METFV</name>
<evidence type="ECO:0000313" key="5">
    <source>
        <dbReference type="EMBL" id="ADP77008.1"/>
    </source>
</evidence>
<gene>
    <name evidence="3" type="primary">hacB</name>
    <name evidence="5" type="ordered locus">Mfer_0205</name>
</gene>
<dbReference type="InterPro" id="IPR011827">
    <property type="entry name" value="LeuD_type2/HacB/DmdB"/>
</dbReference>
<dbReference type="NCBIfam" id="NF040625">
    <property type="entry name" value="HacB2_Meth"/>
    <property type="match status" value="1"/>
</dbReference>
<dbReference type="GO" id="GO:0004409">
    <property type="term" value="F:homoaconitate hydratase activity"/>
    <property type="evidence" value="ECO:0007669"/>
    <property type="project" value="UniProtKB-UniRule"/>
</dbReference>
<dbReference type="PANTHER" id="PTHR43345">
    <property type="entry name" value="3-ISOPROPYLMALATE DEHYDRATASE SMALL SUBUNIT 2-RELATED-RELATED"/>
    <property type="match status" value="1"/>
</dbReference>